<dbReference type="PROSITE" id="PS50994">
    <property type="entry name" value="INTEGRASE"/>
    <property type="match status" value="1"/>
</dbReference>
<keyword evidence="4" id="KW-1185">Reference proteome</keyword>
<feature type="region of interest" description="Disordered" evidence="1">
    <location>
        <begin position="170"/>
        <end position="206"/>
    </location>
</feature>
<dbReference type="InterPro" id="IPR001584">
    <property type="entry name" value="Integrase_cat-core"/>
</dbReference>
<dbReference type="Proteomes" id="UP000198211">
    <property type="component" value="Unassembled WGS sequence"/>
</dbReference>
<dbReference type="PANTHER" id="PTHR45835">
    <property type="entry name" value="YALI0A06105P"/>
    <property type="match status" value="1"/>
</dbReference>
<dbReference type="GO" id="GO:0015074">
    <property type="term" value="P:DNA integration"/>
    <property type="evidence" value="ECO:0007669"/>
    <property type="project" value="InterPro"/>
</dbReference>
<accession>A0A225V5T3</accession>
<dbReference type="AlphaFoldDB" id="A0A225V5T3"/>
<comment type="caution">
    <text evidence="3">The sequence shown here is derived from an EMBL/GenBank/DDBJ whole genome shotgun (WGS) entry which is preliminary data.</text>
</comment>
<dbReference type="Gene3D" id="3.30.420.10">
    <property type="entry name" value="Ribonuclease H-like superfamily/Ribonuclease H"/>
    <property type="match status" value="1"/>
</dbReference>
<feature type="domain" description="Integrase catalytic" evidence="2">
    <location>
        <begin position="1"/>
        <end position="65"/>
    </location>
</feature>
<evidence type="ECO:0000313" key="3">
    <source>
        <dbReference type="EMBL" id="OWZ00127.1"/>
    </source>
</evidence>
<evidence type="ECO:0000313" key="4">
    <source>
        <dbReference type="Proteomes" id="UP000198211"/>
    </source>
</evidence>
<reference evidence="4" key="1">
    <citation type="submission" date="2017-03" db="EMBL/GenBank/DDBJ databases">
        <title>Phytopthora megakarya and P. palmivora, two closely related causual agents of cacao black pod achieved similar genome size and gene model numbers by different mechanisms.</title>
        <authorList>
            <person name="Ali S."/>
            <person name="Shao J."/>
            <person name="Larry D.J."/>
            <person name="Kronmiller B."/>
            <person name="Shen D."/>
            <person name="Strem M.D."/>
            <person name="Melnick R.L."/>
            <person name="Guiltinan M.J."/>
            <person name="Tyler B.M."/>
            <person name="Meinhardt L.W."/>
            <person name="Bailey B.A."/>
        </authorList>
    </citation>
    <scope>NUCLEOTIDE SEQUENCE [LARGE SCALE GENOMIC DNA]</scope>
    <source>
        <strain evidence="4">zdho120</strain>
    </source>
</reference>
<protein>
    <recommendedName>
        <fullName evidence="2">Integrase catalytic domain-containing protein</fullName>
    </recommendedName>
</protein>
<evidence type="ECO:0000259" key="2">
    <source>
        <dbReference type="PROSITE" id="PS50994"/>
    </source>
</evidence>
<name>A0A225V5T3_9STRA</name>
<evidence type="ECO:0000256" key="1">
    <source>
        <dbReference type="SAM" id="MobiDB-lite"/>
    </source>
</evidence>
<sequence>MSTAAHPETEGQTERVKRVVEDVLRSYATSFPSWSTFLSLVEFAINNAVHASTGLTPFFINNARHPRVPATLAFGPSSVSTRSTLGGGEMDAVPNRPALVPSEAEARGNSNRTVASVPLVAEPVGAELPVTSTVAVCGIASRSVPLVAEPVGAELPVTSTVAVCGIASRTRSMARRSTDTAPASDPAGPPAASVAPGEAASPIDSAEVSGPMLCRQAITRFVRDALQSAVDKQKEYADQRGRKNMSVFRKGDRVLLSTTGIQSTAITNLGANKLAPRYIGPFKVMKVLGDAYTLDIRTAMRLHPTFYVVRLKPYLPAVVPTPVRSAAGGLSDPP</sequence>
<gene>
    <name evidence="3" type="ORF">PHMEG_00028756</name>
</gene>
<dbReference type="GO" id="GO:0003676">
    <property type="term" value="F:nucleic acid binding"/>
    <property type="evidence" value="ECO:0007669"/>
    <property type="project" value="InterPro"/>
</dbReference>
<proteinExistence type="predicted"/>
<dbReference type="InterPro" id="IPR012337">
    <property type="entry name" value="RNaseH-like_sf"/>
</dbReference>
<dbReference type="OrthoDB" id="1430630at2759"/>
<feature type="compositionally biased region" description="Low complexity" evidence="1">
    <location>
        <begin position="179"/>
        <end position="202"/>
    </location>
</feature>
<organism evidence="3 4">
    <name type="scientific">Phytophthora megakarya</name>
    <dbReference type="NCBI Taxonomy" id="4795"/>
    <lineage>
        <taxon>Eukaryota</taxon>
        <taxon>Sar</taxon>
        <taxon>Stramenopiles</taxon>
        <taxon>Oomycota</taxon>
        <taxon>Peronosporomycetes</taxon>
        <taxon>Peronosporales</taxon>
        <taxon>Peronosporaceae</taxon>
        <taxon>Phytophthora</taxon>
    </lineage>
</organism>
<dbReference type="PANTHER" id="PTHR45835:SF99">
    <property type="entry name" value="CHROMO DOMAIN-CONTAINING PROTEIN-RELATED"/>
    <property type="match status" value="1"/>
</dbReference>
<dbReference type="Pfam" id="PF24626">
    <property type="entry name" value="SH3_Tf2-1"/>
    <property type="match status" value="1"/>
</dbReference>
<dbReference type="InterPro" id="IPR036397">
    <property type="entry name" value="RNaseH_sf"/>
</dbReference>
<dbReference type="InterPro" id="IPR056924">
    <property type="entry name" value="SH3_Tf2-1"/>
</dbReference>
<dbReference type="STRING" id="4795.A0A225V5T3"/>
<dbReference type="EMBL" id="NBNE01007870">
    <property type="protein sequence ID" value="OWZ00127.1"/>
    <property type="molecule type" value="Genomic_DNA"/>
</dbReference>
<dbReference type="SUPFAM" id="SSF53098">
    <property type="entry name" value="Ribonuclease H-like"/>
    <property type="match status" value="1"/>
</dbReference>